<dbReference type="InterPro" id="IPR016049">
    <property type="entry name" value="RNA_pol_Rpc34-like"/>
</dbReference>
<evidence type="ECO:0000256" key="3">
    <source>
        <dbReference type="ARBA" id="ARBA00022478"/>
    </source>
</evidence>
<evidence type="ECO:0000256" key="1">
    <source>
        <dbReference type="ARBA" id="ARBA00004123"/>
    </source>
</evidence>
<evidence type="ECO:0000313" key="9">
    <source>
        <dbReference type="EnsemblMetazoa" id="XP_022646141"/>
    </source>
</evidence>
<dbReference type="PIRSF" id="PIRSF028763">
    <property type="entry name" value="RNA_pol_Rpc34"/>
    <property type="match status" value="1"/>
</dbReference>
<dbReference type="GO" id="GO:0005666">
    <property type="term" value="C:RNA polymerase III complex"/>
    <property type="evidence" value="ECO:0007669"/>
    <property type="project" value="UniProtKB-UniRule"/>
</dbReference>
<comment type="subcellular location">
    <subcellularLocation>
        <location evidence="1 7">Nucleus</location>
    </subcellularLocation>
</comment>
<dbReference type="KEGG" id="vde:111243957"/>
<keyword evidence="10" id="KW-1185">Reference proteome</keyword>
<dbReference type="RefSeq" id="XP_022646159.1">
    <property type="nucleotide sequence ID" value="XM_022790424.1"/>
</dbReference>
<evidence type="ECO:0000256" key="2">
    <source>
        <dbReference type="ARBA" id="ARBA00011038"/>
    </source>
</evidence>
<evidence type="ECO:0000256" key="8">
    <source>
        <dbReference type="SAM" id="MobiDB-lite"/>
    </source>
</evidence>
<dbReference type="Gene3D" id="1.10.10.10">
    <property type="entry name" value="Winged helix-like DNA-binding domain superfamily/Winged helix DNA-binding domain"/>
    <property type="match status" value="2"/>
</dbReference>
<dbReference type="EnsemblMetazoa" id="XM_022790424">
    <property type="protein sequence ID" value="XP_022646159"/>
    <property type="gene ID" value="LOC111243957"/>
</dbReference>
<keyword evidence="4 7" id="KW-0804">Transcription</keyword>
<dbReference type="Proteomes" id="UP000594260">
    <property type="component" value="Unplaced"/>
</dbReference>
<dbReference type="AlphaFoldDB" id="A0A7M7J8T0"/>
<dbReference type="InterPro" id="IPR036388">
    <property type="entry name" value="WH-like_DNA-bd_sf"/>
</dbReference>
<name>A0A7M7J8T0_VARDE</name>
<dbReference type="PANTHER" id="PTHR12780">
    <property type="entry name" value="RNA POLYMERASE III DNA DIRECTED , 39KD SUBUNIT-RELATED"/>
    <property type="match status" value="1"/>
</dbReference>
<comment type="function">
    <text evidence="6 7">DNA-dependent RNA polymerase catalyzes the transcription of DNA into RNA using the four ribonucleoside triphosphates as substrates. Specific peripheric component of RNA polymerase III which synthesizes small RNAs, such as 5S rRNA and tRNAs.</text>
</comment>
<dbReference type="SUPFAM" id="SSF46785">
    <property type="entry name" value="Winged helix' DNA-binding domain"/>
    <property type="match status" value="2"/>
</dbReference>
<evidence type="ECO:0000313" key="10">
    <source>
        <dbReference type="Proteomes" id="UP000594260"/>
    </source>
</evidence>
<dbReference type="OrthoDB" id="613763at2759"/>
<evidence type="ECO:0000256" key="4">
    <source>
        <dbReference type="ARBA" id="ARBA00023163"/>
    </source>
</evidence>
<protein>
    <recommendedName>
        <fullName evidence="7">DNA-directed RNA polymerase III subunit RPC6</fullName>
        <shortName evidence="7">RNA polymerase III subunit C6</shortName>
    </recommendedName>
</protein>
<dbReference type="Pfam" id="PF05158">
    <property type="entry name" value="RNA_pol_Rpc34"/>
    <property type="match status" value="1"/>
</dbReference>
<dbReference type="RefSeq" id="XP_022646148.1">
    <property type="nucleotide sequence ID" value="XM_022790413.1"/>
</dbReference>
<evidence type="ECO:0000256" key="7">
    <source>
        <dbReference type="PIRNR" id="PIRNR028763"/>
    </source>
</evidence>
<accession>A0A7M7J8T0</accession>
<dbReference type="InterPro" id="IPR036390">
    <property type="entry name" value="WH_DNA-bd_sf"/>
</dbReference>
<dbReference type="GO" id="GO:0005737">
    <property type="term" value="C:cytoplasm"/>
    <property type="evidence" value="ECO:0007669"/>
    <property type="project" value="UniProtKB-ARBA"/>
</dbReference>
<dbReference type="FunCoup" id="A0A7M7J8T0">
    <property type="interactions" value="1520"/>
</dbReference>
<dbReference type="RefSeq" id="XP_022646130.1">
    <property type="nucleotide sequence ID" value="XM_022790395.1"/>
</dbReference>
<evidence type="ECO:0000256" key="5">
    <source>
        <dbReference type="ARBA" id="ARBA00023242"/>
    </source>
</evidence>
<dbReference type="FunFam" id="1.10.10.10:FF:000116">
    <property type="entry name" value="DNA-directed RNA polymerase III subunit RPC6"/>
    <property type="match status" value="1"/>
</dbReference>
<comment type="similarity">
    <text evidence="2 7">Belongs to the eukaryotic RPC34/RPC39 RNA polymerase subunit family.</text>
</comment>
<keyword evidence="5 7" id="KW-0539">Nucleus</keyword>
<dbReference type="OMA" id="FSCDIFN"/>
<feature type="region of interest" description="Disordered" evidence="8">
    <location>
        <begin position="1"/>
        <end position="38"/>
    </location>
</feature>
<organism evidence="9 10">
    <name type="scientific">Varroa destructor</name>
    <name type="common">Honeybee mite</name>
    <dbReference type="NCBI Taxonomy" id="109461"/>
    <lineage>
        <taxon>Eukaryota</taxon>
        <taxon>Metazoa</taxon>
        <taxon>Ecdysozoa</taxon>
        <taxon>Arthropoda</taxon>
        <taxon>Chelicerata</taxon>
        <taxon>Arachnida</taxon>
        <taxon>Acari</taxon>
        <taxon>Parasitiformes</taxon>
        <taxon>Mesostigmata</taxon>
        <taxon>Gamasina</taxon>
        <taxon>Dermanyssoidea</taxon>
        <taxon>Varroidae</taxon>
        <taxon>Varroa</taxon>
    </lineage>
</organism>
<dbReference type="GO" id="GO:0005654">
    <property type="term" value="C:nucleoplasm"/>
    <property type="evidence" value="ECO:0007669"/>
    <property type="project" value="UniProtKB-ARBA"/>
</dbReference>
<dbReference type="EnsemblMetazoa" id="XM_022790413">
    <property type="protein sequence ID" value="XP_022646148"/>
    <property type="gene ID" value="LOC111243957"/>
</dbReference>
<keyword evidence="3 7" id="KW-0240">DNA-directed RNA polymerase</keyword>
<dbReference type="CTD" id="10621"/>
<dbReference type="EnsemblMetazoa" id="XM_022790395">
    <property type="protein sequence ID" value="XP_022646130"/>
    <property type="gene ID" value="LOC111243957"/>
</dbReference>
<feature type="compositionally biased region" description="Low complexity" evidence="8">
    <location>
        <begin position="16"/>
        <end position="26"/>
    </location>
</feature>
<dbReference type="InParanoid" id="A0A7M7J8T0"/>
<evidence type="ECO:0000256" key="6">
    <source>
        <dbReference type="ARBA" id="ARBA00055148"/>
    </source>
</evidence>
<dbReference type="RefSeq" id="XP_022646122.1">
    <property type="nucleotide sequence ID" value="XM_022790387.1"/>
</dbReference>
<dbReference type="GO" id="GO:0006383">
    <property type="term" value="P:transcription by RNA polymerase III"/>
    <property type="evidence" value="ECO:0007669"/>
    <property type="project" value="UniProtKB-UniRule"/>
</dbReference>
<dbReference type="EnsemblMetazoa" id="XM_022790406">
    <property type="protein sequence ID" value="XP_022646141"/>
    <property type="gene ID" value="LOC111243957"/>
</dbReference>
<proteinExistence type="inferred from homology"/>
<dbReference type="FunFam" id="1.10.10.10:FF:000237">
    <property type="entry name" value="DNA-directed RNA polymerase III subunit RPC6"/>
    <property type="match status" value="1"/>
</dbReference>
<sequence>MPPPTKRIKQEPGTSAAAAPAETAEANGGMNAGLPKPEPVEATNAQEIEETIMKLVEGQKEGINESIMKVAMPNVTPAQRVNAINKLLSKGKIEILKQGGTLVYRYVNQDRTKGCDKDERVVFQVIERAGNKGIWVRDIRSFSGLVLPQLNKVLKNLETKKLIKVVKSVSASKKRLYMLYELEPDRSVTGGAWYSGQEFESEFVEILQQQCYRFLAHKGKNAAEKYQDDVVNMRNNSVASTKEVWSFIKQLGISKVELDVEDINVILGTLRFQGKVVRSVSSEKLKDSNDYLCLWAALDSLYQSPMAICNIACGRCPVRHDCSIHGVRNPLKCEYTADLLKDIEDLENNPSEEIDPSGPICDALLDY</sequence>
<dbReference type="GeneID" id="111243957"/>
<dbReference type="EnsemblMetazoa" id="XM_022790387">
    <property type="protein sequence ID" value="XP_022646122"/>
    <property type="gene ID" value="LOC111243957"/>
</dbReference>
<dbReference type="RefSeq" id="XP_022646141.1">
    <property type="nucleotide sequence ID" value="XM_022790406.1"/>
</dbReference>
<reference evidence="9" key="1">
    <citation type="submission" date="2021-01" db="UniProtKB">
        <authorList>
            <consortium name="EnsemblMetazoa"/>
        </authorList>
    </citation>
    <scope>IDENTIFICATION</scope>
</reference>
<dbReference type="InterPro" id="IPR007832">
    <property type="entry name" value="RNA_pol_Rpc34"/>
</dbReference>